<sequence length="372" mass="42791">MPLQPLTDALAEVEQLRARLGPRESFRDPAFLRELADSVAGTTHLRRLPIAEAFIEDLRNFPEQPQLTRTKRHINTARDAQIFSLFNASYFPKLSLDLLSYRALPTDETLADRYPSNTMPVNIVERSSGFGSRVVVALFPENHIDGSQMSDDLIFYFINKFVRRHNKLTRRLIEAAMAEGSFPLLRGTTDVDVERASSWWVRLHEYHHRQGDMPIPEFLPAKRYKPLAGLEELRVDISGMLACLNDTELPQADARLAYEYILSERLLRYAVEGIPRPNYDAVASQLLFNYLVEQGGIELRADRIHLLPGLDAALAAFLGEVQDIERHIHTEPVERVRKMLIAFTNRYTDYDESAKDYQHIPFFAELKRRLEV</sequence>
<comment type="caution">
    <text evidence="1">The sequence shown here is derived from an EMBL/GenBank/DDBJ whole genome shotgun (WGS) entry which is preliminary data.</text>
</comment>
<dbReference type="InterPro" id="IPR046306">
    <property type="entry name" value="DUF6421"/>
</dbReference>
<dbReference type="Pfam" id="PF19985">
    <property type="entry name" value="DUF6421"/>
    <property type="match status" value="1"/>
</dbReference>
<keyword evidence="2" id="KW-1185">Reference proteome</keyword>
<gene>
    <name evidence="1" type="ORF">G5C65_10425</name>
</gene>
<dbReference type="RefSeq" id="WP_165298461.1">
    <property type="nucleotide sequence ID" value="NZ_JAAKZZ010000076.1"/>
</dbReference>
<dbReference type="EMBL" id="JAAKZZ010000076">
    <property type="protein sequence ID" value="NGO68761.1"/>
    <property type="molecule type" value="Genomic_DNA"/>
</dbReference>
<dbReference type="Proteomes" id="UP000477722">
    <property type="component" value="Unassembled WGS sequence"/>
</dbReference>
<proteinExistence type="predicted"/>
<name>A0A6G4WWB4_9ACTN</name>
<accession>A0A6G4WWB4</accession>
<evidence type="ECO:0000313" key="2">
    <source>
        <dbReference type="Proteomes" id="UP000477722"/>
    </source>
</evidence>
<evidence type="ECO:0000313" key="1">
    <source>
        <dbReference type="EMBL" id="NGO68761.1"/>
    </source>
</evidence>
<dbReference type="AlphaFoldDB" id="A0A6G4WWB4"/>
<protein>
    <submittedName>
        <fullName evidence="1">Uncharacterized protein</fullName>
    </submittedName>
</protein>
<organism evidence="1 2">
    <name type="scientific">Streptomyces boncukensis</name>
    <dbReference type="NCBI Taxonomy" id="2711219"/>
    <lineage>
        <taxon>Bacteria</taxon>
        <taxon>Bacillati</taxon>
        <taxon>Actinomycetota</taxon>
        <taxon>Actinomycetes</taxon>
        <taxon>Kitasatosporales</taxon>
        <taxon>Streptomycetaceae</taxon>
        <taxon>Streptomyces</taxon>
    </lineage>
</organism>
<reference evidence="1 2" key="1">
    <citation type="submission" date="2020-02" db="EMBL/GenBank/DDBJ databases">
        <title>Whole-genome analyses of novel actinobacteria.</title>
        <authorList>
            <person name="Sahin N."/>
            <person name="Tatar D."/>
        </authorList>
    </citation>
    <scope>NUCLEOTIDE SEQUENCE [LARGE SCALE GENOMIC DNA]</scope>
    <source>
        <strain evidence="1 2">SB3404</strain>
    </source>
</reference>